<evidence type="ECO:0000256" key="6">
    <source>
        <dbReference type="SAM" id="MobiDB-lite"/>
    </source>
</evidence>
<dbReference type="CDD" id="cd00167">
    <property type="entry name" value="SANT"/>
    <property type="match status" value="1"/>
</dbReference>
<dbReference type="PROSITE" id="PS50090">
    <property type="entry name" value="MYB_LIKE"/>
    <property type="match status" value="1"/>
</dbReference>
<evidence type="ECO:0000256" key="3">
    <source>
        <dbReference type="ARBA" id="ARBA00023125"/>
    </source>
</evidence>
<keyword evidence="3" id="KW-0238">DNA-binding</keyword>
<feature type="region of interest" description="Disordered" evidence="6">
    <location>
        <begin position="199"/>
        <end position="257"/>
    </location>
</feature>
<dbReference type="PANTHER" id="PTHR44191:SF4">
    <property type="entry name" value="OS01G0187900 PROTEIN"/>
    <property type="match status" value="1"/>
</dbReference>
<dbReference type="PROSITE" id="PS51293">
    <property type="entry name" value="SANT"/>
    <property type="match status" value="1"/>
</dbReference>
<dbReference type="Gene3D" id="1.10.10.60">
    <property type="entry name" value="Homeodomain-like"/>
    <property type="match status" value="1"/>
</dbReference>
<dbReference type="Pfam" id="PF00249">
    <property type="entry name" value="Myb_DNA-binding"/>
    <property type="match status" value="1"/>
</dbReference>
<evidence type="ECO:0000259" key="9">
    <source>
        <dbReference type="PROSITE" id="PS51294"/>
    </source>
</evidence>
<dbReference type="PROSITE" id="PS51294">
    <property type="entry name" value="HTH_MYB"/>
    <property type="match status" value="1"/>
</dbReference>
<dbReference type="InterPro" id="IPR009057">
    <property type="entry name" value="Homeodomain-like_sf"/>
</dbReference>
<dbReference type="SUPFAM" id="SSF46689">
    <property type="entry name" value="Homeodomain-like"/>
    <property type="match status" value="1"/>
</dbReference>
<organism evidence="10 11">
    <name type="scientific">Rehmannia glutinosa</name>
    <name type="common">Chinese foxglove</name>
    <dbReference type="NCBI Taxonomy" id="99300"/>
    <lineage>
        <taxon>Eukaryota</taxon>
        <taxon>Viridiplantae</taxon>
        <taxon>Streptophyta</taxon>
        <taxon>Embryophyta</taxon>
        <taxon>Tracheophyta</taxon>
        <taxon>Spermatophyta</taxon>
        <taxon>Magnoliopsida</taxon>
        <taxon>eudicotyledons</taxon>
        <taxon>Gunneridae</taxon>
        <taxon>Pentapetalae</taxon>
        <taxon>asterids</taxon>
        <taxon>lamiids</taxon>
        <taxon>Lamiales</taxon>
        <taxon>Orobanchaceae</taxon>
        <taxon>Rehmannieae</taxon>
        <taxon>Rehmannia</taxon>
    </lineage>
</organism>
<feature type="compositionally biased region" description="Basic and acidic residues" evidence="6">
    <location>
        <begin position="348"/>
        <end position="363"/>
    </location>
</feature>
<dbReference type="Proteomes" id="UP001318860">
    <property type="component" value="Unassembled WGS sequence"/>
</dbReference>
<evidence type="ECO:0000313" key="11">
    <source>
        <dbReference type="Proteomes" id="UP001318860"/>
    </source>
</evidence>
<evidence type="ECO:0000259" key="7">
    <source>
        <dbReference type="PROSITE" id="PS50090"/>
    </source>
</evidence>
<dbReference type="NCBIfam" id="TIGR01557">
    <property type="entry name" value="myb_SHAQKYF"/>
    <property type="match status" value="1"/>
</dbReference>
<evidence type="ECO:0000256" key="1">
    <source>
        <dbReference type="ARBA" id="ARBA00004123"/>
    </source>
</evidence>
<dbReference type="InterPro" id="IPR017930">
    <property type="entry name" value="Myb_dom"/>
</dbReference>
<feature type="domain" description="HTH myb-type" evidence="9">
    <location>
        <begin position="119"/>
        <end position="168"/>
    </location>
</feature>
<evidence type="ECO:0000256" key="2">
    <source>
        <dbReference type="ARBA" id="ARBA00023015"/>
    </source>
</evidence>
<feature type="region of interest" description="Disordered" evidence="6">
    <location>
        <begin position="326"/>
        <end position="363"/>
    </location>
</feature>
<dbReference type="PANTHER" id="PTHR44191">
    <property type="entry name" value="TRANSCRIPTION FACTOR KUA1"/>
    <property type="match status" value="1"/>
</dbReference>
<dbReference type="SMART" id="SM00717">
    <property type="entry name" value="SANT"/>
    <property type="match status" value="1"/>
</dbReference>
<evidence type="ECO:0000256" key="4">
    <source>
        <dbReference type="ARBA" id="ARBA00023163"/>
    </source>
</evidence>
<evidence type="ECO:0000313" key="10">
    <source>
        <dbReference type="EMBL" id="KAK6131826.1"/>
    </source>
</evidence>
<sequence length="363" mass="40032">MPNEHARKCVHCGQKAHNSRTCSKISGNGFKLFGVQIDVAADESRIRKSKSLGNLQACSGEITAAVEASGYLSDGLIHQSSKSHERKKGSIYQKKMFRLCLFKFLINSSKEDLIRASKPWSEEEHRSFLVGLERLGKGDWKGIANSFVPTRNSSQVASHAQKYFIRKSASEKKRRRTSVFDIPLTDAVTYNFSVQQNKPSQVLPGSQVDKAAESSQPQPASSWAASSKNNGELKGPASIPAPVTTSERPPLSPMKRRGIPDLRSAMVYAPRVTSFSQGFPTQTYRPTLSWVPVMSFSSQASNLFLPNFNGTLTNCAKFVPQPSIATAPQKGSSAPTTNNDETLLPVDRTNEKREQNNKQILRE</sequence>
<keyword evidence="4" id="KW-0804">Transcription</keyword>
<accession>A0ABR0V9U3</accession>
<evidence type="ECO:0000256" key="5">
    <source>
        <dbReference type="ARBA" id="ARBA00023242"/>
    </source>
</evidence>
<protein>
    <submittedName>
        <fullName evidence="10">Uncharacterized protein</fullName>
    </submittedName>
</protein>
<gene>
    <name evidence="10" type="ORF">DH2020_034422</name>
</gene>
<dbReference type="InterPro" id="IPR006447">
    <property type="entry name" value="Myb_dom_plants"/>
</dbReference>
<proteinExistence type="predicted"/>
<evidence type="ECO:0000259" key="8">
    <source>
        <dbReference type="PROSITE" id="PS51293"/>
    </source>
</evidence>
<keyword evidence="2" id="KW-0805">Transcription regulation</keyword>
<comment type="subcellular location">
    <subcellularLocation>
        <location evidence="1">Nucleus</location>
    </subcellularLocation>
</comment>
<comment type="caution">
    <text evidence="10">The sequence shown here is derived from an EMBL/GenBank/DDBJ whole genome shotgun (WGS) entry which is preliminary data.</text>
</comment>
<feature type="domain" description="SANT" evidence="8">
    <location>
        <begin position="115"/>
        <end position="168"/>
    </location>
</feature>
<feature type="domain" description="Myb-like" evidence="7">
    <location>
        <begin position="119"/>
        <end position="164"/>
    </location>
</feature>
<feature type="compositionally biased region" description="Polar residues" evidence="6">
    <location>
        <begin position="326"/>
        <end position="341"/>
    </location>
</feature>
<keyword evidence="11" id="KW-1185">Reference proteome</keyword>
<keyword evidence="5" id="KW-0539">Nucleus</keyword>
<dbReference type="InterPro" id="IPR001005">
    <property type="entry name" value="SANT/Myb"/>
</dbReference>
<reference evidence="10 11" key="1">
    <citation type="journal article" date="2021" name="Comput. Struct. Biotechnol. J.">
        <title>De novo genome assembly of the potent medicinal plant Rehmannia glutinosa using nanopore technology.</title>
        <authorList>
            <person name="Ma L."/>
            <person name="Dong C."/>
            <person name="Song C."/>
            <person name="Wang X."/>
            <person name="Zheng X."/>
            <person name="Niu Y."/>
            <person name="Chen S."/>
            <person name="Feng W."/>
        </authorList>
    </citation>
    <scope>NUCLEOTIDE SEQUENCE [LARGE SCALE GENOMIC DNA]</scope>
    <source>
        <strain evidence="10">DH-2019</strain>
    </source>
</reference>
<name>A0ABR0V9U3_REHGL</name>
<dbReference type="EMBL" id="JABTTQ020001336">
    <property type="protein sequence ID" value="KAK6131826.1"/>
    <property type="molecule type" value="Genomic_DNA"/>
</dbReference>
<dbReference type="InterPro" id="IPR052245">
    <property type="entry name" value="Plant_Stress_Dev_TF"/>
</dbReference>
<feature type="compositionally biased region" description="Low complexity" evidence="6">
    <location>
        <begin position="213"/>
        <end position="227"/>
    </location>
</feature>
<dbReference type="InterPro" id="IPR017884">
    <property type="entry name" value="SANT_dom"/>
</dbReference>